<evidence type="ECO:0000256" key="1">
    <source>
        <dbReference type="ARBA" id="ARBA00010552"/>
    </source>
</evidence>
<dbReference type="SUPFAM" id="SSF55298">
    <property type="entry name" value="YjgF-like"/>
    <property type="match status" value="1"/>
</dbReference>
<evidence type="ECO:0000313" key="3">
    <source>
        <dbReference type="Proteomes" id="UP001501456"/>
    </source>
</evidence>
<dbReference type="NCBIfam" id="TIGR00004">
    <property type="entry name" value="Rid family detoxifying hydrolase"/>
    <property type="match status" value="1"/>
</dbReference>
<dbReference type="InterPro" id="IPR006056">
    <property type="entry name" value="RidA"/>
</dbReference>
<dbReference type="Proteomes" id="UP001501456">
    <property type="component" value="Unassembled WGS sequence"/>
</dbReference>
<dbReference type="Pfam" id="PF01042">
    <property type="entry name" value="Ribonuc_L-PSP"/>
    <property type="match status" value="1"/>
</dbReference>
<comment type="caution">
    <text evidence="2">The sequence shown here is derived from an EMBL/GenBank/DDBJ whole genome shotgun (WGS) entry which is preliminary data.</text>
</comment>
<organism evidence="2 3">
    <name type="scientific">Corallibacter vietnamensis</name>
    <dbReference type="NCBI Taxonomy" id="904130"/>
    <lineage>
        <taxon>Bacteria</taxon>
        <taxon>Pseudomonadati</taxon>
        <taxon>Bacteroidota</taxon>
        <taxon>Flavobacteriia</taxon>
        <taxon>Flavobacteriales</taxon>
        <taxon>Flavobacteriaceae</taxon>
        <taxon>Corallibacter</taxon>
    </lineage>
</organism>
<proteinExistence type="inferred from homology"/>
<dbReference type="PANTHER" id="PTHR11803:SF58">
    <property type="entry name" value="PROTEIN HMF1-RELATED"/>
    <property type="match status" value="1"/>
</dbReference>
<gene>
    <name evidence="2" type="ORF">GCM10022271_22230</name>
</gene>
<sequence>MKTIINTPEAPAPIGPYNQAVLVNNTLYTSGQIALHPETGELVLDDIKAETKQVMENMKAVLKAADMTFENVIKTSIFISDMNNFSLINEVYGSYFNEETAPARETVEVANLPKFVNVEISMIAVK</sequence>
<dbReference type="InterPro" id="IPR035959">
    <property type="entry name" value="RutC-like_sf"/>
</dbReference>
<dbReference type="Gene3D" id="3.30.1330.40">
    <property type="entry name" value="RutC-like"/>
    <property type="match status" value="1"/>
</dbReference>
<reference evidence="3" key="1">
    <citation type="journal article" date="2019" name="Int. J. Syst. Evol. Microbiol.">
        <title>The Global Catalogue of Microorganisms (GCM) 10K type strain sequencing project: providing services to taxonomists for standard genome sequencing and annotation.</title>
        <authorList>
            <consortium name="The Broad Institute Genomics Platform"/>
            <consortium name="The Broad Institute Genome Sequencing Center for Infectious Disease"/>
            <person name="Wu L."/>
            <person name="Ma J."/>
        </authorList>
    </citation>
    <scope>NUCLEOTIDE SEQUENCE [LARGE SCALE GENOMIC DNA]</scope>
    <source>
        <strain evidence="3">JCM 17525</strain>
    </source>
</reference>
<dbReference type="PANTHER" id="PTHR11803">
    <property type="entry name" value="2-IMINOBUTANOATE/2-IMINOPROPANOATE DEAMINASE RIDA"/>
    <property type="match status" value="1"/>
</dbReference>
<name>A0ABP7HBG6_9FLAO</name>
<comment type="similarity">
    <text evidence="1">Belongs to the RutC family.</text>
</comment>
<protein>
    <submittedName>
        <fullName evidence="2">RidA family protein</fullName>
    </submittedName>
</protein>
<dbReference type="CDD" id="cd00448">
    <property type="entry name" value="YjgF_YER057c_UK114_family"/>
    <property type="match status" value="1"/>
</dbReference>
<dbReference type="EMBL" id="BAABBI010000003">
    <property type="protein sequence ID" value="GAA3789280.1"/>
    <property type="molecule type" value="Genomic_DNA"/>
</dbReference>
<dbReference type="RefSeq" id="WP_344730599.1">
    <property type="nucleotide sequence ID" value="NZ_BAABBI010000003.1"/>
</dbReference>
<dbReference type="InterPro" id="IPR006175">
    <property type="entry name" value="YjgF/YER057c/UK114"/>
</dbReference>
<evidence type="ECO:0000313" key="2">
    <source>
        <dbReference type="EMBL" id="GAA3789280.1"/>
    </source>
</evidence>
<keyword evidence="3" id="KW-1185">Reference proteome</keyword>
<accession>A0ABP7HBG6</accession>